<feature type="domain" description="HTH marR-type" evidence="4">
    <location>
        <begin position="19"/>
        <end position="155"/>
    </location>
</feature>
<dbReference type="PRINTS" id="PR00598">
    <property type="entry name" value="HTHMARR"/>
</dbReference>
<accession>A0A285IKD0</accession>
<protein>
    <submittedName>
        <fullName evidence="5">DNA-binding transcriptional regulator, MarR family</fullName>
    </submittedName>
</protein>
<dbReference type="Pfam" id="PF12802">
    <property type="entry name" value="MarR_2"/>
    <property type="match status" value="1"/>
</dbReference>
<dbReference type="PANTHER" id="PTHR42756">
    <property type="entry name" value="TRANSCRIPTIONAL REGULATOR, MARR"/>
    <property type="match status" value="1"/>
</dbReference>
<dbReference type="InterPro" id="IPR000835">
    <property type="entry name" value="HTH_MarR-typ"/>
</dbReference>
<dbReference type="Gene3D" id="1.10.10.10">
    <property type="entry name" value="Winged helix-like DNA-binding domain superfamily/Winged helix DNA-binding domain"/>
    <property type="match status" value="1"/>
</dbReference>
<keyword evidence="3" id="KW-0804">Transcription</keyword>
<name>A0A285IKD0_9RHOB</name>
<evidence type="ECO:0000313" key="5">
    <source>
        <dbReference type="EMBL" id="SNY48207.1"/>
    </source>
</evidence>
<organism evidence="5 6">
    <name type="scientific">Pseudooceanicola antarcticus</name>
    <dbReference type="NCBI Taxonomy" id="1247613"/>
    <lineage>
        <taxon>Bacteria</taxon>
        <taxon>Pseudomonadati</taxon>
        <taxon>Pseudomonadota</taxon>
        <taxon>Alphaproteobacteria</taxon>
        <taxon>Rhodobacterales</taxon>
        <taxon>Paracoccaceae</taxon>
        <taxon>Pseudooceanicola</taxon>
    </lineage>
</organism>
<keyword evidence="1" id="KW-0805">Transcription regulation</keyword>
<dbReference type="Proteomes" id="UP000231655">
    <property type="component" value="Unassembled WGS sequence"/>
</dbReference>
<dbReference type="EMBL" id="OBEA01000002">
    <property type="protein sequence ID" value="SNY48207.1"/>
    <property type="molecule type" value="Genomic_DNA"/>
</dbReference>
<sequence>MADRIEEEAREGGAAAVELGPLAREVIFMVRNLNALLRPEGQRMRAALAVESGAIGVLALIWINPGISQNDLAASLALKKSAVARSVKMLEEQGLVARRRAASDRRANALTLTEAGHEKMAIFRPLSAALHERLFEDIPAEDRETFVRVLGALVEKLSAQPQG</sequence>
<dbReference type="InterPro" id="IPR036388">
    <property type="entry name" value="WH-like_DNA-bd_sf"/>
</dbReference>
<dbReference type="PROSITE" id="PS50995">
    <property type="entry name" value="HTH_MARR_2"/>
    <property type="match status" value="1"/>
</dbReference>
<dbReference type="InterPro" id="IPR036390">
    <property type="entry name" value="WH_DNA-bd_sf"/>
</dbReference>
<dbReference type="PROSITE" id="PS01117">
    <property type="entry name" value="HTH_MARR_1"/>
    <property type="match status" value="1"/>
</dbReference>
<evidence type="ECO:0000256" key="3">
    <source>
        <dbReference type="ARBA" id="ARBA00023163"/>
    </source>
</evidence>
<evidence type="ECO:0000256" key="2">
    <source>
        <dbReference type="ARBA" id="ARBA00023125"/>
    </source>
</evidence>
<evidence type="ECO:0000313" key="6">
    <source>
        <dbReference type="Proteomes" id="UP000231655"/>
    </source>
</evidence>
<dbReference type="GO" id="GO:0003700">
    <property type="term" value="F:DNA-binding transcription factor activity"/>
    <property type="evidence" value="ECO:0007669"/>
    <property type="project" value="InterPro"/>
</dbReference>
<reference evidence="5 6" key="1">
    <citation type="submission" date="2017-09" db="EMBL/GenBank/DDBJ databases">
        <authorList>
            <person name="Ehlers B."/>
            <person name="Leendertz F.H."/>
        </authorList>
    </citation>
    <scope>NUCLEOTIDE SEQUENCE [LARGE SCALE GENOMIC DNA]</scope>
    <source>
        <strain evidence="5 6">CGMCC 1.12662</strain>
    </source>
</reference>
<dbReference type="SUPFAM" id="SSF46785">
    <property type="entry name" value="Winged helix' DNA-binding domain"/>
    <property type="match status" value="1"/>
</dbReference>
<evidence type="ECO:0000256" key="1">
    <source>
        <dbReference type="ARBA" id="ARBA00023015"/>
    </source>
</evidence>
<dbReference type="PANTHER" id="PTHR42756:SF1">
    <property type="entry name" value="TRANSCRIPTIONAL REPRESSOR OF EMRAB OPERON"/>
    <property type="match status" value="1"/>
</dbReference>
<dbReference type="SMART" id="SM00347">
    <property type="entry name" value="HTH_MARR"/>
    <property type="match status" value="1"/>
</dbReference>
<keyword evidence="2 5" id="KW-0238">DNA-binding</keyword>
<gene>
    <name evidence="5" type="ORF">SAMN06297129_1357</name>
</gene>
<proteinExistence type="predicted"/>
<dbReference type="AlphaFoldDB" id="A0A285IKD0"/>
<dbReference type="GO" id="GO:0003677">
    <property type="term" value="F:DNA binding"/>
    <property type="evidence" value="ECO:0007669"/>
    <property type="project" value="UniProtKB-KW"/>
</dbReference>
<dbReference type="RefSeq" id="WP_232617741.1">
    <property type="nucleotide sequence ID" value="NZ_OBEA01000002.1"/>
</dbReference>
<evidence type="ECO:0000259" key="4">
    <source>
        <dbReference type="PROSITE" id="PS50995"/>
    </source>
</evidence>
<dbReference type="InterPro" id="IPR023187">
    <property type="entry name" value="Tscrpt_reg_MarR-type_CS"/>
</dbReference>